<accession>A0ABX3NZE2</accession>
<gene>
    <name evidence="1" type="ORF">A4D02_25095</name>
</gene>
<reference evidence="1 2" key="1">
    <citation type="submission" date="2016-04" db="EMBL/GenBank/DDBJ databases">
        <authorList>
            <person name="Chen L."/>
            <person name="Zhuang W."/>
            <person name="Wang G."/>
        </authorList>
    </citation>
    <scope>NUCLEOTIDE SEQUENCE [LARGE SCALE GENOMIC DNA]</scope>
    <source>
        <strain evidence="2">GR20</strain>
    </source>
</reference>
<comment type="caution">
    <text evidence="1">The sequence shown here is derived from an EMBL/GenBank/DDBJ whole genome shotgun (WGS) entry which is preliminary data.</text>
</comment>
<dbReference type="EMBL" id="LWBO01000005">
    <property type="protein sequence ID" value="OQP51404.1"/>
    <property type="molecule type" value="Genomic_DNA"/>
</dbReference>
<sequence>MSLFLQNPLPEQVLTFYKVLTDTKNSVRLISRGPKRGVCLHYETQLTQTKSEPIVKIRKQEIYIKRLQL</sequence>
<organism evidence="1 2">
    <name type="scientific">Niastella koreensis</name>
    <dbReference type="NCBI Taxonomy" id="354356"/>
    <lineage>
        <taxon>Bacteria</taxon>
        <taxon>Pseudomonadati</taxon>
        <taxon>Bacteroidota</taxon>
        <taxon>Chitinophagia</taxon>
        <taxon>Chitinophagales</taxon>
        <taxon>Chitinophagaceae</taxon>
        <taxon>Niastella</taxon>
    </lineage>
</organism>
<keyword evidence="2" id="KW-1185">Reference proteome</keyword>
<evidence type="ECO:0000313" key="2">
    <source>
        <dbReference type="Proteomes" id="UP000192277"/>
    </source>
</evidence>
<proteinExistence type="predicted"/>
<evidence type="ECO:0000313" key="1">
    <source>
        <dbReference type="EMBL" id="OQP51404.1"/>
    </source>
</evidence>
<name>A0ABX3NZE2_9BACT</name>
<dbReference type="Proteomes" id="UP000192277">
    <property type="component" value="Unassembled WGS sequence"/>
</dbReference>
<protein>
    <submittedName>
        <fullName evidence="1">Uncharacterized protein</fullName>
    </submittedName>
</protein>